<accession>A0A0Q1CD30</accession>
<dbReference type="GO" id="GO:0009289">
    <property type="term" value="C:pilus"/>
    <property type="evidence" value="ECO:0007669"/>
    <property type="project" value="InterPro"/>
</dbReference>
<dbReference type="Proteomes" id="UP000050342">
    <property type="component" value="Unassembled WGS sequence"/>
</dbReference>
<reference evidence="2 3" key="1">
    <citation type="submission" date="2015-10" db="EMBL/GenBank/DDBJ databases">
        <title>Pseudomonas helleri sp. nov. and Pseudomonas weihenstephanensis sp. nov., isolated from raw cows milk.</title>
        <authorList>
            <person name="Von Neubeck M."/>
            <person name="Huptas C."/>
            <person name="Wenning M."/>
            <person name="Scherer S."/>
        </authorList>
    </citation>
    <scope>NUCLEOTIDE SEQUENCE [LARGE SCALE GENOMIC DNA]</scope>
    <source>
        <strain evidence="2 3">BSTT44</strain>
    </source>
</reference>
<keyword evidence="3" id="KW-1185">Reference proteome</keyword>
<feature type="domain" description="Fimbrial-type adhesion" evidence="1">
    <location>
        <begin position="12"/>
        <end position="142"/>
    </location>
</feature>
<evidence type="ECO:0000313" key="3">
    <source>
        <dbReference type="Proteomes" id="UP000050342"/>
    </source>
</evidence>
<evidence type="ECO:0000259" key="1">
    <source>
        <dbReference type="Pfam" id="PF00419"/>
    </source>
</evidence>
<organism evidence="2 3">
    <name type="scientific">Pseudomonas endophytica</name>
    <dbReference type="NCBI Taxonomy" id="1563157"/>
    <lineage>
        <taxon>Bacteria</taxon>
        <taxon>Pseudomonadati</taxon>
        <taxon>Pseudomonadota</taxon>
        <taxon>Gammaproteobacteria</taxon>
        <taxon>Pseudomonadales</taxon>
        <taxon>Pseudomonadaceae</taxon>
        <taxon>Pseudomonas</taxon>
    </lineage>
</organism>
<gene>
    <name evidence="2" type="ORF">AQS70_15250</name>
</gene>
<dbReference type="InterPro" id="IPR036937">
    <property type="entry name" value="Adhesion_dom_fimbrial_sf"/>
</dbReference>
<dbReference type="AlphaFoldDB" id="A0A0Q1CD30"/>
<dbReference type="Gene3D" id="2.60.40.1090">
    <property type="entry name" value="Fimbrial-type adhesion domain"/>
    <property type="match status" value="1"/>
</dbReference>
<sequence>MGQNAQAELSVAIRGTIIAPPACVINSGGILDVPFGDNLMTTQIDGVQYRKPVQYTVVCTGGGSDAMTLTLTGVGAPFDAQSLGTNKTDLGIKLFINGAAWPLNTSVKFTYPVLPALEAVPVKRSSSTLAAGAFSAAATLVVASQ</sequence>
<protein>
    <submittedName>
        <fullName evidence="2">Exotoxin</fullName>
    </submittedName>
</protein>
<proteinExistence type="predicted"/>
<dbReference type="Pfam" id="PF00419">
    <property type="entry name" value="Fimbrial"/>
    <property type="match status" value="1"/>
</dbReference>
<dbReference type="STRING" id="1563157.AQS70_15250"/>
<dbReference type="InterPro" id="IPR008966">
    <property type="entry name" value="Adhesion_dom_sf"/>
</dbReference>
<comment type="caution">
    <text evidence="2">The sequence shown here is derived from an EMBL/GenBank/DDBJ whole genome shotgun (WGS) entry which is preliminary data.</text>
</comment>
<dbReference type="GO" id="GO:0007155">
    <property type="term" value="P:cell adhesion"/>
    <property type="evidence" value="ECO:0007669"/>
    <property type="project" value="InterPro"/>
</dbReference>
<evidence type="ECO:0000313" key="2">
    <source>
        <dbReference type="EMBL" id="KQB52255.1"/>
    </source>
</evidence>
<dbReference type="SUPFAM" id="SSF49401">
    <property type="entry name" value="Bacterial adhesins"/>
    <property type="match status" value="1"/>
</dbReference>
<dbReference type="InterPro" id="IPR000259">
    <property type="entry name" value="Adhesion_dom_fimbrial"/>
</dbReference>
<name>A0A0Q1CD30_9PSED</name>
<dbReference type="EMBL" id="LLWH01000204">
    <property type="protein sequence ID" value="KQB52255.1"/>
    <property type="molecule type" value="Genomic_DNA"/>
</dbReference>